<comment type="caution">
    <text evidence="1">The sequence shown here is derived from an EMBL/GenBank/DDBJ whole genome shotgun (WGS) entry which is preliminary data.</text>
</comment>
<sequence length="238" mass="27172">MNNIRCFIFITVILMITRVDANTRLYAYTEALPPLQNVHQGELIGGAAYEKVRDIVTLAGIETEFIVMPWARAYQAALTNNNAILFSLVKTPEREPLFHWIKKVYFMRLYVMSLKKRNLTLSSLNDLKAYTTVVKRHDVVDIFLRARGFKNGKELITVRDTQATLDATLRGRNDIIIASPEIIEAVCTNALCSPDDFTYHFEIKELEQHFYLATSKQLDSALLNQLKQAADSLPSFTH</sequence>
<evidence type="ECO:0000313" key="1">
    <source>
        <dbReference type="EMBL" id="MCV2885913.1"/>
    </source>
</evidence>
<dbReference type="EMBL" id="JAOWKX010000007">
    <property type="protein sequence ID" value="MCV2885913.1"/>
    <property type="molecule type" value="Genomic_DNA"/>
</dbReference>
<gene>
    <name evidence="1" type="ORF">OE749_14535</name>
</gene>
<dbReference type="PANTHER" id="PTHR38834">
    <property type="entry name" value="PERIPLASMIC SUBSTRATE BINDING PROTEIN FAMILY 3"/>
    <property type="match status" value="1"/>
</dbReference>
<reference evidence="1 2" key="1">
    <citation type="submission" date="2022-10" db="EMBL/GenBank/DDBJ databases">
        <title>Aestuariibacter sp. AA17 isolated from Montipora capitata coral fragment.</title>
        <authorList>
            <person name="Emsley S.A."/>
            <person name="Pfannmuller K.M."/>
            <person name="Loughran R.M."/>
            <person name="Shlafstein M."/>
            <person name="Papke E."/>
            <person name="Saw J.H."/>
            <person name="Ushijima B."/>
            <person name="Videau P."/>
        </authorList>
    </citation>
    <scope>NUCLEOTIDE SEQUENCE [LARGE SCALE GENOMIC DNA]</scope>
    <source>
        <strain evidence="1 2">AA17</strain>
    </source>
</reference>
<dbReference type="Proteomes" id="UP001652504">
    <property type="component" value="Unassembled WGS sequence"/>
</dbReference>
<evidence type="ECO:0000313" key="2">
    <source>
        <dbReference type="Proteomes" id="UP001652504"/>
    </source>
</evidence>
<dbReference type="PANTHER" id="PTHR38834:SF3">
    <property type="entry name" value="SOLUTE-BINDING PROTEIN FAMILY 3_N-TERMINAL DOMAIN-CONTAINING PROTEIN"/>
    <property type="match status" value="1"/>
</dbReference>
<organism evidence="1 2">
    <name type="scientific">Fluctibacter corallii</name>
    <dbReference type="NCBI Taxonomy" id="2984329"/>
    <lineage>
        <taxon>Bacteria</taxon>
        <taxon>Pseudomonadati</taxon>
        <taxon>Pseudomonadota</taxon>
        <taxon>Gammaproteobacteria</taxon>
        <taxon>Alteromonadales</taxon>
        <taxon>Alteromonadaceae</taxon>
        <taxon>Fluctibacter</taxon>
    </lineage>
</organism>
<proteinExistence type="predicted"/>
<accession>A0ABT3ABA6</accession>
<name>A0ABT3ABA6_9ALTE</name>
<dbReference type="SUPFAM" id="SSF53850">
    <property type="entry name" value="Periplasmic binding protein-like II"/>
    <property type="match status" value="1"/>
</dbReference>
<dbReference type="Gene3D" id="3.40.190.10">
    <property type="entry name" value="Periplasmic binding protein-like II"/>
    <property type="match status" value="2"/>
</dbReference>
<dbReference type="RefSeq" id="WP_263713190.1">
    <property type="nucleotide sequence ID" value="NZ_JAOWKX010000007.1"/>
</dbReference>
<protein>
    <submittedName>
        <fullName evidence="1">Transporter substrate-binding domain-containing protein</fullName>
    </submittedName>
</protein>
<keyword evidence="2" id="KW-1185">Reference proteome</keyword>